<evidence type="ECO:0000256" key="9">
    <source>
        <dbReference type="SAM" id="Phobius"/>
    </source>
</evidence>
<dbReference type="GO" id="GO:0015459">
    <property type="term" value="F:potassium channel regulator activity"/>
    <property type="evidence" value="ECO:0007669"/>
    <property type="project" value="TreeGrafter"/>
</dbReference>
<keyword evidence="4 9" id="KW-1133">Transmembrane helix</keyword>
<keyword evidence="2" id="KW-0813">Transport</keyword>
<dbReference type="PANTHER" id="PTHR10258:SF5">
    <property type="entry name" value="CALCIUM-ACTIVATED POTASSIUM CHANNEL SUBUNIT BETA-2"/>
    <property type="match status" value="1"/>
</dbReference>
<reference evidence="10" key="2">
    <citation type="submission" date="2025-08" db="UniProtKB">
        <authorList>
            <consortium name="Ensembl"/>
        </authorList>
    </citation>
    <scope>IDENTIFICATION</scope>
</reference>
<keyword evidence="8" id="KW-0407">Ion channel</keyword>
<keyword evidence="11" id="KW-1185">Reference proteome</keyword>
<evidence type="ECO:0000313" key="11">
    <source>
        <dbReference type="Proteomes" id="UP000694620"/>
    </source>
</evidence>
<sequence>MRTNPRHRMSPLKKIRQYELLDKKKTVTALKAGEDRAILLGLAMIALSMMMYFLLGITMIRSYKDSVWKGESRCSLFNLSIIGDRNCTYSCGTDCLKVSKYPCLRVYVNLTEALNDQLVGLCKITINIDIITV</sequence>
<dbReference type="PANTHER" id="PTHR10258">
    <property type="entry name" value="CALCIUM-ACTIVATED POTASSIUM CHANNEL SUBUNIT BETA"/>
    <property type="match status" value="1"/>
</dbReference>
<keyword evidence="6 9" id="KW-0472">Membrane</keyword>
<evidence type="ECO:0000256" key="5">
    <source>
        <dbReference type="ARBA" id="ARBA00023065"/>
    </source>
</evidence>
<protein>
    <submittedName>
        <fullName evidence="10">Potassium large conductance calcium-activated channel, subfamily M, beta member 2a</fullName>
    </submittedName>
</protein>
<dbReference type="Proteomes" id="UP000694620">
    <property type="component" value="Chromosome 2"/>
</dbReference>
<feature type="transmembrane region" description="Helical" evidence="9">
    <location>
        <begin position="37"/>
        <end position="60"/>
    </location>
</feature>
<dbReference type="GO" id="GO:0008076">
    <property type="term" value="C:voltage-gated potassium channel complex"/>
    <property type="evidence" value="ECO:0007669"/>
    <property type="project" value="TreeGrafter"/>
</dbReference>
<dbReference type="GeneTree" id="ENSGT00950000183039"/>
<dbReference type="GO" id="GO:0015269">
    <property type="term" value="F:calcium-activated potassium channel activity"/>
    <property type="evidence" value="ECO:0007669"/>
    <property type="project" value="InterPro"/>
</dbReference>
<gene>
    <name evidence="10" type="primary">KCNMB2</name>
</gene>
<keyword evidence="5" id="KW-0406">Ion transport</keyword>
<evidence type="ECO:0000256" key="4">
    <source>
        <dbReference type="ARBA" id="ARBA00022989"/>
    </source>
</evidence>
<dbReference type="AlphaFoldDB" id="A0A8C4SIX2"/>
<accession>A0A8C4SIX2</accession>
<reference evidence="10" key="1">
    <citation type="submission" date="2021-06" db="EMBL/GenBank/DDBJ databases">
        <authorList>
            <consortium name="Wellcome Sanger Institute Data Sharing"/>
        </authorList>
    </citation>
    <scope>NUCLEOTIDE SEQUENCE [LARGE SCALE GENOMIC DNA]</scope>
</reference>
<evidence type="ECO:0000256" key="7">
    <source>
        <dbReference type="ARBA" id="ARBA00023180"/>
    </source>
</evidence>
<keyword evidence="3 9" id="KW-0812">Transmembrane</keyword>
<dbReference type="InterPro" id="IPR003930">
    <property type="entry name" value="K_chnl_Ca-activ_BK_bsu"/>
</dbReference>
<dbReference type="Pfam" id="PF03185">
    <property type="entry name" value="CaKB"/>
    <property type="match status" value="1"/>
</dbReference>
<evidence type="ECO:0000256" key="6">
    <source>
        <dbReference type="ARBA" id="ARBA00023136"/>
    </source>
</evidence>
<comment type="subcellular location">
    <subcellularLocation>
        <location evidence="1">Membrane</location>
        <topology evidence="1">Multi-pass membrane protein</topology>
    </subcellularLocation>
</comment>
<evidence type="ECO:0000313" key="10">
    <source>
        <dbReference type="Ensembl" id="ENSECRP00000017432.1"/>
    </source>
</evidence>
<keyword evidence="7" id="KW-0325">Glycoprotein</keyword>
<evidence type="ECO:0000256" key="1">
    <source>
        <dbReference type="ARBA" id="ARBA00004141"/>
    </source>
</evidence>
<name>A0A8C4SIX2_ERPCA</name>
<organism evidence="10 11">
    <name type="scientific">Erpetoichthys calabaricus</name>
    <name type="common">Rope fish</name>
    <name type="synonym">Calamoichthys calabaricus</name>
    <dbReference type="NCBI Taxonomy" id="27687"/>
    <lineage>
        <taxon>Eukaryota</taxon>
        <taxon>Metazoa</taxon>
        <taxon>Chordata</taxon>
        <taxon>Craniata</taxon>
        <taxon>Vertebrata</taxon>
        <taxon>Euteleostomi</taxon>
        <taxon>Actinopterygii</taxon>
        <taxon>Polypteriformes</taxon>
        <taxon>Polypteridae</taxon>
        <taxon>Erpetoichthys</taxon>
    </lineage>
</organism>
<dbReference type="Ensembl" id="ENSECRT00000017774.1">
    <property type="protein sequence ID" value="ENSECRP00000017432.1"/>
    <property type="gene ID" value="ENSECRG00000011622.1"/>
</dbReference>
<evidence type="ECO:0000256" key="2">
    <source>
        <dbReference type="ARBA" id="ARBA00022448"/>
    </source>
</evidence>
<proteinExistence type="predicted"/>
<dbReference type="InterPro" id="IPR037096">
    <property type="entry name" value="KCNMB2_ball/chain_dom_sf"/>
</dbReference>
<reference evidence="10" key="3">
    <citation type="submission" date="2025-09" db="UniProtKB">
        <authorList>
            <consortium name="Ensembl"/>
        </authorList>
    </citation>
    <scope>IDENTIFICATION</scope>
</reference>
<evidence type="ECO:0000256" key="3">
    <source>
        <dbReference type="ARBA" id="ARBA00022692"/>
    </source>
</evidence>
<dbReference type="Gene3D" id="4.10.81.20">
    <property type="entry name" value="KCNMB2, ball/chain domain"/>
    <property type="match status" value="1"/>
</dbReference>
<evidence type="ECO:0000256" key="8">
    <source>
        <dbReference type="ARBA" id="ARBA00023303"/>
    </source>
</evidence>
<dbReference type="GO" id="GO:0005513">
    <property type="term" value="P:detection of calcium ion"/>
    <property type="evidence" value="ECO:0007669"/>
    <property type="project" value="TreeGrafter"/>
</dbReference>